<proteinExistence type="predicted"/>
<evidence type="ECO:0000313" key="1">
    <source>
        <dbReference type="EMBL" id="TGY79155.1"/>
    </source>
</evidence>
<sequence length="244" mass="27979">MKQITALSKLDLGDCLNLIKQLPDKSIDLILTDPPYNLGLFMHKRGTNIKGMRNNHFAYSGWDNLEFSQWTLVMKEFLLQCARVLKSKGSLIMFMSIIKVETIINLALNAGLYYKTVGIWHKTNPMPRNMNLHFINSTEPWLYFINDGHTGTFNNEGKPIHDYIETSTISSSEHKLGNHPTQKPKALLTHFIKLLSNENDVILDPFMGSGSTGVVCELLNRKFIGFELNEEYYNIARNRIKDKK</sequence>
<reference evidence="1" key="1">
    <citation type="submission" date="2019-04" db="EMBL/GenBank/DDBJ databases">
        <title>Microbes associate with the intestines of laboratory mice.</title>
        <authorList>
            <person name="Navarre W."/>
            <person name="Wong E."/>
            <person name="Huang K."/>
            <person name="Tropini C."/>
            <person name="Ng K."/>
            <person name="Yu B."/>
        </authorList>
    </citation>
    <scope>NUCLEOTIDE SEQUENCE</scope>
    <source>
        <strain evidence="1">NM04_E33</strain>
    </source>
</reference>
<comment type="caution">
    <text evidence="1">The sequence shown here is derived from an EMBL/GenBank/DDBJ whole genome shotgun (WGS) entry which is preliminary data.</text>
</comment>
<evidence type="ECO:0000313" key="2">
    <source>
        <dbReference type="Proteomes" id="UP000306319"/>
    </source>
</evidence>
<organism evidence="1 2">
    <name type="scientific">Lepagella muris</name>
    <dbReference type="NCBI Taxonomy" id="3032870"/>
    <lineage>
        <taxon>Bacteria</taxon>
        <taxon>Pseudomonadati</taxon>
        <taxon>Bacteroidota</taxon>
        <taxon>Bacteroidia</taxon>
        <taxon>Bacteroidales</taxon>
        <taxon>Muribaculaceae</taxon>
        <taxon>Lepagella</taxon>
    </lineage>
</organism>
<gene>
    <name evidence="1" type="ORF">E5331_07175</name>
</gene>
<name>A0AC61RHV9_9BACT</name>
<dbReference type="Proteomes" id="UP000306319">
    <property type="component" value="Unassembled WGS sequence"/>
</dbReference>
<keyword evidence="2" id="KW-1185">Reference proteome</keyword>
<accession>A0AC61RHV9</accession>
<protein>
    <submittedName>
        <fullName evidence="1">Site-specific DNA-methyltransferase</fullName>
    </submittedName>
</protein>
<dbReference type="EMBL" id="SRYB01000008">
    <property type="protein sequence ID" value="TGY79155.1"/>
    <property type="molecule type" value="Genomic_DNA"/>
</dbReference>